<sequence>MTELRSPIRIASALRAPLARQLAGLAIAITLPLTLVACGEDDGVGFAPTCPAMHIPAEVADYYNYSAKGPSFDHLVTRASITHLSGDCVSAGENEKKKNLQTRVGVHMVVRRGPAAKYDSLTLPWFVAVVHNDKIVGKHIFEQAVAFPAGSSTVAVDTRLVTVDLPIKPTNGQNDYQFEVGFQLTKTQLAYNREHGVSATFAEQ</sequence>
<organism evidence="1 2">
    <name type="scientific">Acetobacter fallax</name>
    <dbReference type="NCBI Taxonomy" id="1737473"/>
    <lineage>
        <taxon>Bacteria</taxon>
        <taxon>Pseudomonadati</taxon>
        <taxon>Pseudomonadota</taxon>
        <taxon>Alphaproteobacteria</taxon>
        <taxon>Acetobacterales</taxon>
        <taxon>Acetobacteraceae</taxon>
        <taxon>Acetobacter</taxon>
    </lineage>
</organism>
<accession>A0ABX0K6C6</accession>
<proteinExistence type="predicted"/>
<evidence type="ECO:0000313" key="1">
    <source>
        <dbReference type="EMBL" id="NHO31816.1"/>
    </source>
</evidence>
<comment type="caution">
    <text evidence="1">The sequence shown here is derived from an EMBL/GenBank/DDBJ whole genome shotgun (WGS) entry which is preliminary data.</text>
</comment>
<evidence type="ECO:0000313" key="2">
    <source>
        <dbReference type="Proteomes" id="UP000615326"/>
    </source>
</evidence>
<dbReference type="Proteomes" id="UP000615326">
    <property type="component" value="Unassembled WGS sequence"/>
</dbReference>
<dbReference type="EMBL" id="WOSW01000005">
    <property type="protein sequence ID" value="NHO31816.1"/>
    <property type="molecule type" value="Genomic_DNA"/>
</dbReference>
<protein>
    <recommendedName>
        <fullName evidence="3">Lipoprotein</fullName>
    </recommendedName>
</protein>
<keyword evidence="2" id="KW-1185">Reference proteome</keyword>
<evidence type="ECO:0008006" key="3">
    <source>
        <dbReference type="Google" id="ProtNLM"/>
    </source>
</evidence>
<reference evidence="1 2" key="1">
    <citation type="journal article" date="2020" name="Int. J. Syst. Evol. Microbiol.">
        <title>Novel acetic acid bacteria from cider fermentations: Acetobacter conturbans sp. nov. and Acetobacter fallax sp. nov.</title>
        <authorList>
            <person name="Sombolestani A.S."/>
            <person name="Cleenwerck I."/>
            <person name="Cnockaert M."/>
            <person name="Borremans W."/>
            <person name="Wieme A.D."/>
            <person name="De Vuyst L."/>
            <person name="Vandamme P."/>
        </authorList>
    </citation>
    <scope>NUCLEOTIDE SEQUENCE [LARGE SCALE GENOMIC DNA]</scope>
    <source>
        <strain evidence="1 2">LMG 1637</strain>
    </source>
</reference>
<name>A0ABX0K6C6_9PROT</name>
<gene>
    <name evidence="1" type="ORF">GOB84_04415</name>
</gene>